<dbReference type="RefSeq" id="WP_012043837.1">
    <property type="nucleotide sequence ID" value="NZ_JABFDP010000011.1"/>
</dbReference>
<feature type="domain" description="ER-bound oxygenase mpaB/mpaB'/Rubber oxygenase catalytic" evidence="1">
    <location>
        <begin position="34"/>
        <end position="264"/>
    </location>
</feature>
<evidence type="ECO:0000259" key="1">
    <source>
        <dbReference type="Pfam" id="PF09995"/>
    </source>
</evidence>
<evidence type="ECO:0000313" key="3">
    <source>
        <dbReference type="Proteomes" id="UP001314635"/>
    </source>
</evidence>
<comment type="caution">
    <text evidence="2">The sequence shown here is derived from an EMBL/GenBank/DDBJ whole genome shotgun (WGS) entry which is preliminary data.</text>
</comment>
<proteinExistence type="predicted"/>
<accession>A0ABS5GEH5</accession>
<dbReference type="PANTHER" id="PTHR36151">
    <property type="entry name" value="BLR2777 PROTEIN"/>
    <property type="match status" value="1"/>
</dbReference>
<dbReference type="PANTHER" id="PTHR36151:SF3">
    <property type="entry name" value="ER-BOUND OXYGENASE MPAB_MPAB'_RUBBER OXYGENASE CATALYTIC DOMAIN-CONTAINING PROTEIN"/>
    <property type="match status" value="1"/>
</dbReference>
<dbReference type="EMBL" id="JAFCLK010000031">
    <property type="protein sequence ID" value="MBR1139585.1"/>
    <property type="molecule type" value="Genomic_DNA"/>
</dbReference>
<name>A0ABS5GEH5_9BRAD</name>
<gene>
    <name evidence="2" type="ORF">JQ619_27890</name>
</gene>
<keyword evidence="3" id="KW-1185">Reference proteome</keyword>
<dbReference type="InterPro" id="IPR018713">
    <property type="entry name" value="MPAB/Lcp_cat_dom"/>
</dbReference>
<reference evidence="3" key="1">
    <citation type="journal article" date="2021" name="ISME J.">
        <title>Evolutionary origin and ecological implication of a unique nif island in free-living Bradyrhizobium lineages.</title>
        <authorList>
            <person name="Tao J."/>
        </authorList>
    </citation>
    <scope>NUCLEOTIDE SEQUENCE [LARGE SCALE GENOMIC DNA]</scope>
    <source>
        <strain evidence="3">SZCCT0094</strain>
    </source>
</reference>
<organism evidence="2 3">
    <name type="scientific">Bradyrhizobium denitrificans</name>
    <dbReference type="NCBI Taxonomy" id="2734912"/>
    <lineage>
        <taxon>Bacteria</taxon>
        <taxon>Pseudomonadati</taxon>
        <taxon>Pseudomonadota</taxon>
        <taxon>Alphaproteobacteria</taxon>
        <taxon>Hyphomicrobiales</taxon>
        <taxon>Nitrobacteraceae</taxon>
        <taxon>Bradyrhizobium</taxon>
    </lineage>
</organism>
<dbReference type="Pfam" id="PF09995">
    <property type="entry name" value="MPAB_Lcp_cat"/>
    <property type="match status" value="1"/>
</dbReference>
<dbReference type="Proteomes" id="UP001314635">
    <property type="component" value="Unassembled WGS sequence"/>
</dbReference>
<evidence type="ECO:0000313" key="2">
    <source>
        <dbReference type="EMBL" id="MBR1139585.1"/>
    </source>
</evidence>
<sequence length="326" mass="36102">MIVSEADFENRLDEVMSAPALAGDGVLGPDSVMWRVHREAALFLGAGRALLLQLAHPWVAAGIAEQSKVFADPLGRFHRTFSIVYTMVFGTRAQAVAVARRLYRRHAAVDGVMPETVGPFAAGSRYRANDVEALRWVHATLVETAMMSYGLLCPPLAAAEREQYWREAMRFARLFGIPHDMLPRDWDAFKAYTAGMMASETLTVSTAARDIARRIFSGEATLIGPPRWFTALTAEMLPERLRLAFDLPHGERERRSAARARVWLPRAYAMLPDRLRTVGPYQEAMARIRGNACPPFTRLLNRAWIGQPLMPAAGAGAATPQRKASG</sequence>
<protein>
    <submittedName>
        <fullName evidence="2">DUF2236 domain-containing protein</fullName>
    </submittedName>
</protein>